<organism evidence="2 3">
    <name type="scientific">Dorcoceras hygrometricum</name>
    <dbReference type="NCBI Taxonomy" id="472368"/>
    <lineage>
        <taxon>Eukaryota</taxon>
        <taxon>Viridiplantae</taxon>
        <taxon>Streptophyta</taxon>
        <taxon>Embryophyta</taxon>
        <taxon>Tracheophyta</taxon>
        <taxon>Spermatophyta</taxon>
        <taxon>Magnoliopsida</taxon>
        <taxon>eudicotyledons</taxon>
        <taxon>Gunneridae</taxon>
        <taxon>Pentapetalae</taxon>
        <taxon>asterids</taxon>
        <taxon>lamiids</taxon>
        <taxon>Lamiales</taxon>
        <taxon>Gesneriaceae</taxon>
        <taxon>Didymocarpoideae</taxon>
        <taxon>Trichosporeae</taxon>
        <taxon>Loxocarpinae</taxon>
        <taxon>Dorcoceras</taxon>
    </lineage>
</organism>
<evidence type="ECO:0008006" key="4">
    <source>
        <dbReference type="Google" id="ProtNLM"/>
    </source>
</evidence>
<dbReference type="EMBL" id="KV015567">
    <property type="protein sequence ID" value="KZV20788.1"/>
    <property type="molecule type" value="Genomic_DNA"/>
</dbReference>
<name>A0A2Z7AHH0_9LAMI</name>
<feature type="region of interest" description="Disordered" evidence="1">
    <location>
        <begin position="446"/>
        <end position="504"/>
    </location>
</feature>
<feature type="compositionally biased region" description="Polar residues" evidence="1">
    <location>
        <begin position="446"/>
        <end position="456"/>
    </location>
</feature>
<protein>
    <recommendedName>
        <fullName evidence="4">Mediator of RNA polymerase II transcription subunit 1</fullName>
    </recommendedName>
</protein>
<dbReference type="PANTHER" id="PTHR34112">
    <property type="entry name" value="C-JUN-AMINO-TERMINAL KINASE-INTERACTING PROTEIN"/>
    <property type="match status" value="1"/>
</dbReference>
<feature type="compositionally biased region" description="Low complexity" evidence="1">
    <location>
        <begin position="53"/>
        <end position="81"/>
    </location>
</feature>
<proteinExistence type="predicted"/>
<sequence>MDKSEPTLVPEWLKNSGNQSGGGSTLHSDDKSAPKLSRNNSFMSSNGHDFGRSSSSEKTTSSYFHRSSSSNGSGNLRSYNSFGRNRRDRDWEKDRYDSQDKDKSVSGDRWHRVFSDSSGNSFSGKFEWDGLRRSQSATSGPHGDTWTKKVVTDSSSAGGNNTNTLLTKGAPGGGVTKTRFERNFPSLGSEERAVIPEVGRVPSPGLSSAIQSLPIGTAAAVGGEKWTSALAEVPVIVGSNGIGVSSVTQSASTQLASSTTTTLNMAEAVAQGPSRSPAMPQISVGTQRLEELAIKQSRQLIPVTPSMPKTLVSNSSDKQKTKLGQQQHSINSLPINHSKSDMSKSSSNVGKLHVLKLTREKNGVAPVVKDNLSPTTAVNAVSSTLLTSPSVTGAVASKGPPNMPVLNRKPSLAVLEKRNTSQAQAQSRKEFFNLVRKKSMAISTSATDAENFSSVDSGHAVSPPPSETSEKEDVPAPNTSQIDDAQSSASLSDDLFPEKRDDVTCPDDTCSMPKYLGNGMNASMDPLFSEEEEAAFLRSLGWEENSDEGGLTEEEISSFFKDATKYNSKPALRILEVVQPKFIASSGISSGLSSSDAKLES</sequence>
<dbReference type="Proteomes" id="UP000250235">
    <property type="component" value="Unassembled WGS sequence"/>
</dbReference>
<evidence type="ECO:0000313" key="2">
    <source>
        <dbReference type="EMBL" id="KZV20788.1"/>
    </source>
</evidence>
<feature type="compositionally biased region" description="Polar residues" evidence="1">
    <location>
        <begin position="37"/>
        <end position="47"/>
    </location>
</feature>
<feature type="region of interest" description="Disordered" evidence="1">
    <location>
        <begin position="1"/>
        <end position="177"/>
    </location>
</feature>
<accession>A0A2Z7AHH0</accession>
<dbReference type="PANTHER" id="PTHR34112:SF13">
    <property type="entry name" value="OS04G0448200 PROTEIN"/>
    <property type="match status" value="1"/>
</dbReference>
<reference evidence="2 3" key="1">
    <citation type="journal article" date="2015" name="Proc. Natl. Acad. Sci. U.S.A.">
        <title>The resurrection genome of Boea hygrometrica: A blueprint for survival of dehydration.</title>
        <authorList>
            <person name="Xiao L."/>
            <person name="Yang G."/>
            <person name="Zhang L."/>
            <person name="Yang X."/>
            <person name="Zhao S."/>
            <person name="Ji Z."/>
            <person name="Zhou Q."/>
            <person name="Hu M."/>
            <person name="Wang Y."/>
            <person name="Chen M."/>
            <person name="Xu Y."/>
            <person name="Jin H."/>
            <person name="Xiao X."/>
            <person name="Hu G."/>
            <person name="Bao F."/>
            <person name="Hu Y."/>
            <person name="Wan P."/>
            <person name="Li L."/>
            <person name="Deng X."/>
            <person name="Kuang T."/>
            <person name="Xiang C."/>
            <person name="Zhu J.K."/>
            <person name="Oliver M.J."/>
            <person name="He Y."/>
        </authorList>
    </citation>
    <scope>NUCLEOTIDE SEQUENCE [LARGE SCALE GENOMIC DNA]</scope>
    <source>
        <strain evidence="3">cv. XS01</strain>
    </source>
</reference>
<feature type="region of interest" description="Disordered" evidence="1">
    <location>
        <begin position="306"/>
        <end position="347"/>
    </location>
</feature>
<evidence type="ECO:0000313" key="3">
    <source>
        <dbReference type="Proteomes" id="UP000250235"/>
    </source>
</evidence>
<feature type="compositionally biased region" description="Low complexity" evidence="1">
    <location>
        <begin position="480"/>
        <end position="494"/>
    </location>
</feature>
<keyword evidence="3" id="KW-1185">Reference proteome</keyword>
<feature type="compositionally biased region" description="Basic and acidic residues" evidence="1">
    <location>
        <begin position="85"/>
        <end position="114"/>
    </location>
</feature>
<gene>
    <name evidence="2" type="ORF">F511_30430</name>
</gene>
<evidence type="ECO:0000256" key="1">
    <source>
        <dbReference type="SAM" id="MobiDB-lite"/>
    </source>
</evidence>
<dbReference type="AlphaFoldDB" id="A0A2Z7AHH0"/>
<feature type="compositionally biased region" description="Polar residues" evidence="1">
    <location>
        <begin position="152"/>
        <end position="166"/>
    </location>
</feature>
<feature type="compositionally biased region" description="Polar residues" evidence="1">
    <location>
        <begin position="311"/>
        <end position="337"/>
    </location>
</feature>
<dbReference type="OrthoDB" id="1917528at2759"/>